<name>C4GDQ7_9FIRM</name>
<dbReference type="GO" id="GO:0002161">
    <property type="term" value="F:aminoacyl-tRNA deacylase activity"/>
    <property type="evidence" value="ECO:0007669"/>
    <property type="project" value="UniProtKB-ARBA"/>
</dbReference>
<dbReference type="Pfam" id="PF07973">
    <property type="entry name" value="tRNA_SAD"/>
    <property type="match status" value="1"/>
</dbReference>
<dbReference type="SUPFAM" id="SSF55186">
    <property type="entry name" value="ThrRS/AlaRS common domain"/>
    <property type="match status" value="1"/>
</dbReference>
<evidence type="ECO:0000256" key="1">
    <source>
        <dbReference type="ARBA" id="ARBA00001947"/>
    </source>
</evidence>
<feature type="domain" description="Alanyl-transfer RNA synthetases family profile" evidence="5">
    <location>
        <begin position="1"/>
        <end position="260"/>
    </location>
</feature>
<sequence>MNLSSPATQKLYDQNPYGKTFEAQVLSCCEGEKSHKGQFDIILNQTLFFPEEGGQTPDLGLLIPLPSSPDLPAGASPQVHVLDVKIKSGVIHHFCDGPLAPGTPVRGSIDWERRYDNMQNHSGEHIFSGLVHSAFGYENVGFHLSERTCSMDYSGPLTREEIDRLETAANRIIFDNRVIDASYPSAEELAQLDYRSKKALSGPVRIVTIPDCDVCACCAPHVRRTGEVGLLKVLQIQSYKGGTRLMIACGMRALADFRRKQSVLEEVSHLLSSPQEEAAMALSKKLADLLALKDALHEASARLLASDLAVLDPSAANVCLFENGIDPIRLRQAVNQMSAAHSGYCAAFNGSDSDGYSYILSIADGDARILNEQLKERFSARGGGSAAMCQGSLRASRRDLEDFFSAL</sequence>
<protein>
    <submittedName>
        <fullName evidence="6">Threonine/alanine tRNA ligase second additional domain protein</fullName>
    </submittedName>
</protein>
<dbReference type="InterPro" id="IPR051335">
    <property type="entry name" value="Alanyl-tRNA_Editing_Enzymes"/>
</dbReference>
<accession>C4GDQ7</accession>
<evidence type="ECO:0000313" key="6">
    <source>
        <dbReference type="EMBL" id="EEP27536.1"/>
    </source>
</evidence>
<dbReference type="SUPFAM" id="SSF50447">
    <property type="entry name" value="Translation proteins"/>
    <property type="match status" value="1"/>
</dbReference>
<dbReference type="RefSeq" id="WP_006907207.1">
    <property type="nucleotide sequence ID" value="NZ_GG665867.1"/>
</dbReference>
<keyword evidence="3" id="KW-0479">Metal-binding</keyword>
<dbReference type="InterPro" id="IPR018165">
    <property type="entry name" value="Ala-tRNA-synth_IIc_core"/>
</dbReference>
<dbReference type="GO" id="GO:0003676">
    <property type="term" value="F:nucleic acid binding"/>
    <property type="evidence" value="ECO:0007669"/>
    <property type="project" value="InterPro"/>
</dbReference>
<evidence type="ECO:0000313" key="7">
    <source>
        <dbReference type="Proteomes" id="UP000003494"/>
    </source>
</evidence>
<dbReference type="PANTHER" id="PTHR43462">
    <property type="entry name" value="ALANYL-TRNA EDITING PROTEIN"/>
    <property type="match status" value="1"/>
</dbReference>
<proteinExistence type="predicted"/>
<keyword evidence="4" id="KW-0862">Zinc</keyword>
<organism evidence="6 7">
    <name type="scientific">Shuttleworthella satelles DSM 14600</name>
    <dbReference type="NCBI Taxonomy" id="626523"/>
    <lineage>
        <taxon>Bacteria</taxon>
        <taxon>Bacillati</taxon>
        <taxon>Bacillota</taxon>
        <taxon>Clostridia</taxon>
        <taxon>Lachnospirales</taxon>
        <taxon>Lachnospiraceae</taxon>
        <taxon>Shuttleworthella</taxon>
    </lineage>
</organism>
<dbReference type="InterPro" id="IPR012947">
    <property type="entry name" value="tRNA_SAD"/>
</dbReference>
<dbReference type="AlphaFoldDB" id="C4GDQ7"/>
<dbReference type="GO" id="GO:0006419">
    <property type="term" value="P:alanyl-tRNA aminoacylation"/>
    <property type="evidence" value="ECO:0007669"/>
    <property type="project" value="InterPro"/>
</dbReference>
<evidence type="ECO:0000259" key="5">
    <source>
        <dbReference type="PROSITE" id="PS50860"/>
    </source>
</evidence>
<dbReference type="GO" id="GO:0005524">
    <property type="term" value="F:ATP binding"/>
    <property type="evidence" value="ECO:0007669"/>
    <property type="project" value="InterPro"/>
</dbReference>
<dbReference type="GO" id="GO:0046872">
    <property type="term" value="F:metal ion binding"/>
    <property type="evidence" value="ECO:0007669"/>
    <property type="project" value="UniProtKB-KW"/>
</dbReference>
<dbReference type="STRING" id="626523.GCWU000342_02231"/>
<comment type="cofactor">
    <cofactor evidence="1">
        <name>Zn(2+)</name>
        <dbReference type="ChEBI" id="CHEBI:29105"/>
    </cofactor>
</comment>
<dbReference type="InterPro" id="IPR018163">
    <property type="entry name" value="Thr/Ala-tRNA-synth_IIc_edit"/>
</dbReference>
<gene>
    <name evidence="6" type="ORF">GCWU000342_02231</name>
</gene>
<evidence type="ECO:0000256" key="3">
    <source>
        <dbReference type="ARBA" id="ARBA00022723"/>
    </source>
</evidence>
<reference evidence="6" key="1">
    <citation type="submission" date="2009-04" db="EMBL/GenBank/DDBJ databases">
        <authorList>
            <person name="Weinstock G."/>
            <person name="Sodergren E."/>
            <person name="Clifton S."/>
            <person name="Fulton L."/>
            <person name="Fulton B."/>
            <person name="Courtney L."/>
            <person name="Fronick C."/>
            <person name="Harrison M."/>
            <person name="Strong C."/>
            <person name="Farmer C."/>
            <person name="Delahaunty K."/>
            <person name="Markovic C."/>
            <person name="Hall O."/>
            <person name="Minx P."/>
            <person name="Tomlinson C."/>
            <person name="Mitreva M."/>
            <person name="Nelson J."/>
            <person name="Hou S."/>
            <person name="Wollam A."/>
            <person name="Pepin K.H."/>
            <person name="Johnson M."/>
            <person name="Bhonagiri V."/>
            <person name="Nash W.E."/>
            <person name="Warren W."/>
            <person name="Chinwalla A."/>
            <person name="Mardis E.R."/>
            <person name="Wilson R.K."/>
        </authorList>
    </citation>
    <scope>NUCLEOTIDE SEQUENCE [LARGE SCALE GENOMIC DNA]</scope>
    <source>
        <strain evidence="6">DSM 14600</strain>
    </source>
</reference>
<dbReference type="Proteomes" id="UP000003494">
    <property type="component" value="Unassembled WGS sequence"/>
</dbReference>
<comment type="subcellular location">
    <subcellularLocation>
        <location evidence="2">Cytoplasm</location>
    </subcellularLocation>
</comment>
<keyword evidence="6" id="KW-0436">Ligase</keyword>
<dbReference type="InterPro" id="IPR009000">
    <property type="entry name" value="Transl_B-barrel_sf"/>
</dbReference>
<dbReference type="PROSITE" id="PS50860">
    <property type="entry name" value="AA_TRNA_LIGASE_II_ALA"/>
    <property type="match status" value="1"/>
</dbReference>
<dbReference type="PANTHER" id="PTHR43462:SF1">
    <property type="entry name" value="ALANYL-TRNA EDITING PROTEIN AARSD1"/>
    <property type="match status" value="1"/>
</dbReference>
<dbReference type="GO" id="GO:0004813">
    <property type="term" value="F:alanine-tRNA ligase activity"/>
    <property type="evidence" value="ECO:0007669"/>
    <property type="project" value="InterPro"/>
</dbReference>
<evidence type="ECO:0000256" key="2">
    <source>
        <dbReference type="ARBA" id="ARBA00004496"/>
    </source>
</evidence>
<dbReference type="GO" id="GO:0005737">
    <property type="term" value="C:cytoplasm"/>
    <property type="evidence" value="ECO:0007669"/>
    <property type="project" value="UniProtKB-SubCell"/>
</dbReference>
<comment type="caution">
    <text evidence="6">The sequence shown here is derived from an EMBL/GenBank/DDBJ whole genome shotgun (WGS) entry which is preliminary data.</text>
</comment>
<dbReference type="Gene3D" id="2.40.30.130">
    <property type="match status" value="1"/>
</dbReference>
<dbReference type="eggNOG" id="COG0013">
    <property type="taxonomic scope" value="Bacteria"/>
</dbReference>
<dbReference type="SMART" id="SM00863">
    <property type="entry name" value="tRNA_SAD"/>
    <property type="match status" value="1"/>
</dbReference>
<dbReference type="EMBL" id="ACIP02000007">
    <property type="protein sequence ID" value="EEP27536.1"/>
    <property type="molecule type" value="Genomic_DNA"/>
</dbReference>
<evidence type="ECO:0000256" key="4">
    <source>
        <dbReference type="ARBA" id="ARBA00022833"/>
    </source>
</evidence>
<keyword evidence="7" id="KW-1185">Reference proteome</keyword>
<dbReference type="HOGENOM" id="CLU_004485_7_2_9"/>
<dbReference type="Gene3D" id="3.30.980.10">
    <property type="entry name" value="Threonyl-trna Synthetase, Chain A, domain 2"/>
    <property type="match status" value="1"/>
</dbReference>